<dbReference type="GO" id="GO:0030674">
    <property type="term" value="F:protein-macromolecule adaptor activity"/>
    <property type="evidence" value="ECO:0007669"/>
    <property type="project" value="EnsemblFungi"/>
</dbReference>
<dbReference type="GO" id="GO:1903450">
    <property type="term" value="P:regulation of G1 to G0 transition"/>
    <property type="evidence" value="ECO:0007669"/>
    <property type="project" value="EnsemblFungi"/>
</dbReference>
<feature type="repeat" description="Pumilio" evidence="2">
    <location>
        <begin position="297"/>
        <end position="334"/>
    </location>
</feature>
<dbReference type="InterPro" id="IPR033133">
    <property type="entry name" value="PUM-HD"/>
</dbReference>
<evidence type="ECO:0000256" key="2">
    <source>
        <dbReference type="PROSITE-ProRule" id="PRU00317"/>
    </source>
</evidence>
<dbReference type="Pfam" id="PF00806">
    <property type="entry name" value="PUF"/>
    <property type="match status" value="6"/>
</dbReference>
<dbReference type="InterPro" id="IPR011989">
    <property type="entry name" value="ARM-like"/>
</dbReference>
<dbReference type="GO" id="GO:0008298">
    <property type="term" value="P:intracellular mRNA localization"/>
    <property type="evidence" value="ECO:0007669"/>
    <property type="project" value="EnsemblFungi"/>
</dbReference>
<feature type="compositionally biased region" description="Low complexity" evidence="3">
    <location>
        <begin position="584"/>
        <end position="598"/>
    </location>
</feature>
<dbReference type="PROSITE" id="PS50302">
    <property type="entry name" value="PUM"/>
    <property type="match status" value="6"/>
</dbReference>
<feature type="region of interest" description="Disordered" evidence="3">
    <location>
        <begin position="584"/>
        <end position="603"/>
    </location>
</feature>
<feature type="compositionally biased region" description="Low complexity" evidence="3">
    <location>
        <begin position="619"/>
        <end position="643"/>
    </location>
</feature>
<feature type="repeat" description="Pumilio" evidence="2">
    <location>
        <begin position="335"/>
        <end position="372"/>
    </location>
</feature>
<evidence type="ECO:0000256" key="1">
    <source>
        <dbReference type="ARBA" id="ARBA00022737"/>
    </source>
</evidence>
<feature type="region of interest" description="Disordered" evidence="3">
    <location>
        <begin position="148"/>
        <end position="172"/>
    </location>
</feature>
<evidence type="ECO:0000313" key="5">
    <source>
        <dbReference type="EMBL" id="CCD26125.2"/>
    </source>
</evidence>
<feature type="region of interest" description="Disordered" evidence="3">
    <location>
        <begin position="619"/>
        <end position="670"/>
    </location>
</feature>
<gene>
    <name evidence="5" type="primary">NDAI0G03480</name>
    <name evidence="5" type="ordered locus">NDAI_0G03480</name>
</gene>
<keyword evidence="6" id="KW-1185">Reference proteome</keyword>
<reference evidence="5 6" key="1">
    <citation type="journal article" date="2011" name="Proc. Natl. Acad. Sci. U.S.A.">
        <title>Evolutionary erosion of yeast sex chromosomes by mating-type switching accidents.</title>
        <authorList>
            <person name="Gordon J.L."/>
            <person name="Armisen D."/>
            <person name="Proux-Wera E."/>
            <person name="Oheigeartaigh S.S."/>
            <person name="Byrne K.P."/>
            <person name="Wolfe K.H."/>
        </authorList>
    </citation>
    <scope>NUCLEOTIDE SEQUENCE [LARGE SCALE GENOMIC DNA]</scope>
    <source>
        <strain evidence="6">ATCC 10597 / BCRC 20456 / CBS 421 / NBRC 0211 / NRRL Y-12639</strain>
    </source>
</reference>
<feature type="repeat" description="Pumilio" evidence="2">
    <location>
        <begin position="220"/>
        <end position="255"/>
    </location>
</feature>
<dbReference type="InterPro" id="IPR016024">
    <property type="entry name" value="ARM-type_fold"/>
</dbReference>
<feature type="repeat" description="Pumilio" evidence="2">
    <location>
        <begin position="181"/>
        <end position="219"/>
    </location>
</feature>
<keyword evidence="1" id="KW-0677">Repeat</keyword>
<dbReference type="EMBL" id="HE580273">
    <property type="protein sequence ID" value="CCD26125.2"/>
    <property type="molecule type" value="Genomic_DNA"/>
</dbReference>
<dbReference type="Proteomes" id="UP000000689">
    <property type="component" value="Chromosome 7"/>
</dbReference>
<dbReference type="OrthoDB" id="668540at2759"/>
<dbReference type="eggNOG" id="KOG2049">
    <property type="taxonomic scope" value="Eukaryota"/>
</dbReference>
<dbReference type="GO" id="GO:0045947">
    <property type="term" value="P:negative regulation of translational initiation"/>
    <property type="evidence" value="ECO:0007669"/>
    <property type="project" value="EnsemblFungi"/>
</dbReference>
<evidence type="ECO:0000259" key="4">
    <source>
        <dbReference type="PROSITE" id="PS50303"/>
    </source>
</evidence>
<organism evidence="5 6">
    <name type="scientific">Naumovozyma dairenensis (strain ATCC 10597 / BCRC 20456 / CBS 421 / NBRC 0211 / NRRL Y-12639)</name>
    <name type="common">Saccharomyces dairenensis</name>
    <dbReference type="NCBI Taxonomy" id="1071378"/>
    <lineage>
        <taxon>Eukaryota</taxon>
        <taxon>Fungi</taxon>
        <taxon>Dikarya</taxon>
        <taxon>Ascomycota</taxon>
        <taxon>Saccharomycotina</taxon>
        <taxon>Saccharomycetes</taxon>
        <taxon>Saccharomycetales</taxon>
        <taxon>Saccharomycetaceae</taxon>
        <taxon>Naumovozyma</taxon>
    </lineage>
</organism>
<dbReference type="InterPro" id="IPR001313">
    <property type="entry name" value="Pumilio_RNA-bd_rpt"/>
</dbReference>
<sequence>MTHNHQTQHSINSIQSLVEPVTPPPLGQMNNKRNHQKAHSLDLSGFNQFISSQSPMVLMNTVSTNDTTQASSNNGLNSSYIAAGQTPTILPQITEFTSSMNDSNSTISTQNNPRPFHDNNITTKSSVSAISLMKNITDGVASLPVASTTPSLNAKNNSSNNIGHHSNPSSSSSMAELALTPLKDLNYLKLATDQFGCRFLQKKLESPAESDIVRDLMYEEIKPYFLELILDPFGNYLIQKLCDYLTVDQRTNLIKSIYPNVFQISINQYGTRSLQRIIDTVDNDEQSNIIIEGFSQKYTSIEQIVTLINDLNGNHVIQKCIFKFPPSTFDFIIDTITEQNNIVAISTHKHGCCVLQKLLSVCTLDQIFKISVKLIQFLPALINDQFGNYIIQFLLDINEIDYYFLPEIFNTLSNELCQLSCLKFSSNVVEKFIKKLFSNVRYQLQMNNIDANTLEVLGTSMNILLSIVDIFTINLNILIRDNYGNYALQTLLDVKNYSVLLEYPGNKFVTNVPHFAEFSHEFTTKINNLVILTKELLSSIKTTSYAKKIKLKVKAYAELTGISFPDLSPKKPNNSNKNHYMNYNNTINSVNKNKNNSYQKQHSRHFSLPANAYHRRSSSSVIPSIFSQQQQQQQAPTQGQLSPGMNSIFNSHNMSPLGYQPHQSQPAQPITQPMLGQMNMSMPQQLPLQQDFSSSILPRPNSSVSLQSIPSHLTYPSSSSQLSIPQTFAGSDNNISTNSSSSMLYYPNNGINNFNDNMGNPLMSNLPFSSNNNFNQRQARIVSNPLPQPSFSNNGAFAANINPVSPVPNLFSSGSSNNADFINNFNFR</sequence>
<dbReference type="SUPFAM" id="SSF48371">
    <property type="entry name" value="ARM repeat"/>
    <property type="match status" value="1"/>
</dbReference>
<dbReference type="GO" id="GO:0003729">
    <property type="term" value="F:mRNA binding"/>
    <property type="evidence" value="ECO:0007669"/>
    <property type="project" value="EnsemblFungi"/>
</dbReference>
<name>G0WEB4_NAUDC</name>
<feature type="compositionally biased region" description="Low complexity" evidence="3">
    <location>
        <begin position="156"/>
        <end position="172"/>
    </location>
</feature>
<dbReference type="InterPro" id="IPR033712">
    <property type="entry name" value="Pumilio_RNA-bd"/>
</dbReference>
<feature type="repeat" description="Pumilio" evidence="2">
    <location>
        <begin position="373"/>
        <end position="410"/>
    </location>
</feature>
<dbReference type="PANTHER" id="PTHR12537">
    <property type="entry name" value="RNA BINDING PROTEIN PUMILIO-RELATED"/>
    <property type="match status" value="1"/>
</dbReference>
<dbReference type="PANTHER" id="PTHR12537:SF80">
    <property type="entry name" value="SUPPRESSOR PROTEIN MPT5"/>
    <property type="match status" value="1"/>
</dbReference>
<dbReference type="RefSeq" id="XP_003671368.2">
    <property type="nucleotide sequence ID" value="XM_003671320.2"/>
</dbReference>
<dbReference type="KEGG" id="ndi:NDAI_0G03480"/>
<accession>G0WEB4</accession>
<dbReference type="CDD" id="cd07920">
    <property type="entry name" value="Pumilio"/>
    <property type="match status" value="1"/>
</dbReference>
<dbReference type="OMA" id="PPLGQMN"/>
<dbReference type="GO" id="GO:1900153">
    <property type="term" value="P:positive regulation of nuclear-transcribed mRNA catabolic process, deadenylation-dependent decay"/>
    <property type="evidence" value="ECO:0007669"/>
    <property type="project" value="EnsemblFungi"/>
</dbReference>
<feature type="compositionally biased region" description="Polar residues" evidence="3">
    <location>
        <begin position="644"/>
        <end position="654"/>
    </location>
</feature>
<evidence type="ECO:0000256" key="3">
    <source>
        <dbReference type="SAM" id="MobiDB-lite"/>
    </source>
</evidence>
<evidence type="ECO:0000313" key="6">
    <source>
        <dbReference type="Proteomes" id="UP000000689"/>
    </source>
</evidence>
<dbReference type="Gene3D" id="1.25.10.10">
    <property type="entry name" value="Leucine-rich Repeat Variant"/>
    <property type="match status" value="1"/>
</dbReference>
<feature type="repeat" description="Pumilio" evidence="2">
    <location>
        <begin position="256"/>
        <end position="292"/>
    </location>
</feature>
<dbReference type="STRING" id="1071378.G0WEB4"/>
<dbReference type="SMART" id="SM00025">
    <property type="entry name" value="Pumilio"/>
    <property type="match status" value="8"/>
</dbReference>
<protein>
    <recommendedName>
        <fullName evidence="4">PUM-HD domain-containing protein</fullName>
    </recommendedName>
</protein>
<dbReference type="AlphaFoldDB" id="G0WEB4"/>
<feature type="domain" description="PUM-HD" evidence="4">
    <location>
        <begin position="157"/>
        <end position="557"/>
    </location>
</feature>
<feature type="compositionally biased region" description="Polar residues" evidence="3">
    <location>
        <begin position="661"/>
        <end position="670"/>
    </location>
</feature>
<dbReference type="HOGENOM" id="CLU_017863_0_0_1"/>
<dbReference type="GeneID" id="11495625"/>
<dbReference type="PROSITE" id="PS50303">
    <property type="entry name" value="PUM_HD"/>
    <property type="match status" value="1"/>
</dbReference>
<dbReference type="GO" id="GO:0005737">
    <property type="term" value="C:cytoplasm"/>
    <property type="evidence" value="ECO:0007669"/>
    <property type="project" value="EnsemblFungi"/>
</dbReference>
<feature type="region of interest" description="Disordered" evidence="3">
    <location>
        <begin position="100"/>
        <end position="119"/>
    </location>
</feature>
<proteinExistence type="predicted"/>